<dbReference type="Proteomes" id="UP000189738">
    <property type="component" value="Chromosome"/>
</dbReference>
<dbReference type="AlphaFoldDB" id="A0A1T3D8K1"/>
<accession>A0A1T3D8K1</accession>
<dbReference type="EMBL" id="MAHS01000010">
    <property type="protein sequence ID" value="OPB49085.1"/>
    <property type="molecule type" value="Genomic_DNA"/>
</dbReference>
<dbReference type="PROSITE" id="PS51257">
    <property type="entry name" value="PROKAR_LIPOPROTEIN"/>
    <property type="match status" value="1"/>
</dbReference>
<evidence type="ECO:0000313" key="1">
    <source>
        <dbReference type="EMBL" id="AQX49350.1"/>
    </source>
</evidence>
<organism evidence="2">
    <name type="scientific">Elizabethkingia anophelis</name>
    <dbReference type="NCBI Taxonomy" id="1117645"/>
    <lineage>
        <taxon>Bacteria</taxon>
        <taxon>Pseudomonadati</taxon>
        <taxon>Bacteroidota</taxon>
        <taxon>Flavobacteriia</taxon>
        <taxon>Flavobacteriales</taxon>
        <taxon>Weeksellaceae</taxon>
        <taxon>Elizabethkingia</taxon>
    </lineage>
</organism>
<evidence type="ECO:0008006" key="4">
    <source>
        <dbReference type="Google" id="ProtNLM"/>
    </source>
</evidence>
<reference evidence="2" key="2">
    <citation type="submission" date="2016-06" db="EMBL/GenBank/DDBJ databases">
        <authorList>
            <person name="Nicholson A.C."/>
        </authorList>
    </citation>
    <scope>NUCLEOTIDE SEQUENCE [LARGE SCALE GENOMIC DNA]</scope>
    <source>
        <strain evidence="2">E6809</strain>
    </source>
</reference>
<name>A0A1T3D8K1_9FLAO</name>
<protein>
    <recommendedName>
        <fullName evidence="4">Fimbrillin family protein</fullName>
    </recommendedName>
</protein>
<dbReference type="EMBL" id="CP014339">
    <property type="protein sequence ID" value="AQX49350.1"/>
    <property type="molecule type" value="Genomic_DNA"/>
</dbReference>
<evidence type="ECO:0000313" key="2">
    <source>
        <dbReference type="EMBL" id="OPB49085.1"/>
    </source>
</evidence>
<evidence type="ECO:0000313" key="3">
    <source>
        <dbReference type="Proteomes" id="UP000189738"/>
    </source>
</evidence>
<sequence>MKSISENFTKIIKGIALGSVVFIGVSSCSSRDDKSEDLNNSAKATLNFNIVGIENAGGVSASASVDKQGNALGGSSVITKENTVSLKDFDVLTSMEKVGGLGTIASSAGMNGAQAATQPMTSGVKYLIQVYVAGTTTSPVVNTVATAGVDPSITVPAGQSYDWYVFSTNDGTAPVINNGVISSSTIANKDVLYAKSAAPVTVQSGQNDLAVSFRRNTVRVDVNVDARGLFGKIDNTTTVELGTGTGGSFASVVKSGDLNIFTGAYTNIQAVPALVSGSNMVNTVGAQGDAGAIKTASFYTVDASTNSIPANLSVRLSTLGVNMDDNSLRTFTGASVAYTNTAITPVIGTQYLLNARMIESGVQVGSTVWARTNLFYAGYATDKYRFHPTNEYTIAEVLNLGVDPLLPLLQLGGQAFNVTNEYWNWRSLTPGGAPNSGDPCALVQPAGKWRMPLSSEFTSLGTNSNSNNTDAPLIGGARMASVWNLTSGTADLSYPMTSRNLFVPLFGYRTSDGQSILDSPGSLLTAVLANGSSYYWAGDANSGAPYFHYRAYTAAVTLPVLGSLVAVWGPAGVHTTSTTTLTQILNVGVPVLTKANPVTSSNVGLNIRCVRS</sequence>
<dbReference type="RefSeq" id="WP_078411675.1">
    <property type="nucleotide sequence ID" value="NZ_BQKS01000010.1"/>
</dbReference>
<gene>
    <name evidence="1" type="ORF">AYC66_01040</name>
    <name evidence="2" type="ORF">BAY09_03370</name>
</gene>
<proteinExistence type="predicted"/>
<reference evidence="1 3" key="1">
    <citation type="submission" date="2016-02" db="EMBL/GenBank/DDBJ databases">
        <authorList>
            <person name="Nicholson A.C."/>
            <person name="Humrighouse B.W."/>
            <person name="Loparev V."/>
            <person name="Emery B."/>
            <person name="Graziano J."/>
            <person name="McQuiston J.R."/>
        </authorList>
    </citation>
    <scope>NUCLEOTIDE SEQUENCE [LARGE SCALE GENOMIC DNA]</scope>
    <source>
        <strain evidence="1 3">E6809</strain>
    </source>
</reference>